<dbReference type="EMBL" id="BJXL01000031">
    <property type="protein sequence ID" value="GEM83079.1"/>
    <property type="molecule type" value="Genomic_DNA"/>
</dbReference>
<evidence type="ECO:0000256" key="4">
    <source>
        <dbReference type="ARBA" id="ARBA00022723"/>
    </source>
</evidence>
<evidence type="ECO:0000259" key="11">
    <source>
        <dbReference type="Pfam" id="PF02449"/>
    </source>
</evidence>
<feature type="domain" description="Glycoside hydrolase family 42 N-terminal" evidence="11">
    <location>
        <begin position="5"/>
        <end position="391"/>
    </location>
</feature>
<feature type="binding site" evidence="10">
    <location>
        <position position="102"/>
    </location>
    <ligand>
        <name>substrate</name>
    </ligand>
</feature>
<dbReference type="GO" id="GO:0004565">
    <property type="term" value="F:beta-galactosidase activity"/>
    <property type="evidence" value="ECO:0007669"/>
    <property type="project" value="UniProtKB-EC"/>
</dbReference>
<evidence type="ECO:0000256" key="8">
    <source>
        <dbReference type="PIRNR" id="PIRNR001084"/>
    </source>
</evidence>
<evidence type="ECO:0000256" key="5">
    <source>
        <dbReference type="ARBA" id="ARBA00022801"/>
    </source>
</evidence>
<feature type="binding site" evidence="10">
    <location>
        <position position="321"/>
    </location>
    <ligand>
        <name>substrate</name>
    </ligand>
</feature>
<dbReference type="Pfam" id="PF08533">
    <property type="entry name" value="Glyco_hydro_42C"/>
    <property type="match status" value="1"/>
</dbReference>
<evidence type="ECO:0000256" key="9">
    <source>
        <dbReference type="PIRSR" id="PIRSR001084-1"/>
    </source>
</evidence>
<dbReference type="Gene3D" id="2.60.40.1180">
    <property type="entry name" value="Golgi alpha-mannosidase II"/>
    <property type="match status" value="1"/>
</dbReference>
<dbReference type="SUPFAM" id="SSF51445">
    <property type="entry name" value="(Trans)glycosidases"/>
    <property type="match status" value="1"/>
</dbReference>
<name>A0A511R0D1_9DEIN</name>
<dbReference type="InterPro" id="IPR013780">
    <property type="entry name" value="Glyco_hydro_b"/>
</dbReference>
<keyword evidence="5 8" id="KW-0378">Hydrolase</keyword>
<evidence type="ECO:0000256" key="10">
    <source>
        <dbReference type="PIRSR" id="PIRSR001084-2"/>
    </source>
</evidence>
<dbReference type="InterPro" id="IPR029062">
    <property type="entry name" value="Class_I_gatase-like"/>
</dbReference>
<reference evidence="14 15" key="1">
    <citation type="submission" date="2019-07" db="EMBL/GenBank/DDBJ databases">
        <title>Whole genome shotgun sequence of Meiothermus hypogaeus NBRC 106114.</title>
        <authorList>
            <person name="Hosoyama A."/>
            <person name="Uohara A."/>
            <person name="Ohji S."/>
            <person name="Ichikawa N."/>
        </authorList>
    </citation>
    <scope>NUCLEOTIDE SEQUENCE [LARGE SCALE GENOMIC DNA]</scope>
    <source>
        <strain evidence="14 15">NBRC 106114</strain>
    </source>
</reference>
<sequence>MLGVCYYPEHWPRERWAEDARRMRELGLTYVRIGEFAWSRLEPDPGCFTWAWLDEAIETLGQAGLKVVLGTPTATPPKWLIDQHPDILAVDQEGRVRGFGSRRHYSFSSRVYCEEARRIVTLLAQRYGQHPHVAGWQTDNEYGCHDTTRSYGPEDLRAFRLWLQARYGSIEALNRAWGNVFWSMEYRSFGEVDLPNQTVTEANPAHWLDFYRFSSEQVAAFNRMQVEILRAYSPERFIVHNFMGYTPDFDHFKLAQDLDIAGWDSYPLGFTDMDVLPCSEAEKVRYARTGHPDIAAFHHDLYRGVKPRWWVMEQQPGPVNWAHHNPAPAPGVVRMWTWEALAHGAEVVSYFRWRQFPQAQEQFHAGLNRPDFEPDVGFSEAARVAEELQSLSPLPPSGPAPVALVFDYEADWVYRIQPQGREFIYRDLVWVFYKALRALGLDVDFVPPGARLEPYRLVVVPSLPVVSEAALETFRHHQGVVVWGPRSGSKTEFLSIPPTLPPGRLQDLLPLRVTRVESTRPGLSEPVRWNGLEWPSGVWKEWVESDLPPQATFGDGKGALYRHQNHHYLAFWPGQDFLQSYLGALAKSLDLPLHPVPEGVRVRRRGDWVFAFNYSGQPQPAPAPTNARFLVGGPTLEAYNFCIWKAG</sequence>
<dbReference type="OrthoDB" id="9800974at2"/>
<dbReference type="GO" id="GO:0009341">
    <property type="term" value="C:beta-galactosidase complex"/>
    <property type="evidence" value="ECO:0007669"/>
    <property type="project" value="InterPro"/>
</dbReference>
<dbReference type="InterPro" id="IPR003476">
    <property type="entry name" value="Glyco_hydro_42"/>
</dbReference>
<keyword evidence="7 8" id="KW-0326">Glycosidase</keyword>
<evidence type="ECO:0000313" key="14">
    <source>
        <dbReference type="EMBL" id="GEM83079.1"/>
    </source>
</evidence>
<proteinExistence type="inferred from homology"/>
<evidence type="ECO:0000259" key="12">
    <source>
        <dbReference type="Pfam" id="PF08532"/>
    </source>
</evidence>
<feature type="domain" description="Beta-galactosidase trimerisation" evidence="12">
    <location>
        <begin position="400"/>
        <end position="591"/>
    </location>
</feature>
<dbReference type="PANTHER" id="PTHR36447:SF2">
    <property type="entry name" value="BETA-GALACTOSIDASE YESZ"/>
    <property type="match status" value="1"/>
</dbReference>
<dbReference type="Pfam" id="PF08532">
    <property type="entry name" value="Glyco_hydro_42M"/>
    <property type="match status" value="1"/>
</dbReference>
<feature type="binding site" evidence="10">
    <location>
        <position position="140"/>
    </location>
    <ligand>
        <name>substrate</name>
    </ligand>
</feature>
<dbReference type="EC" id="3.2.1.23" evidence="3 8"/>
<comment type="catalytic activity">
    <reaction evidence="1 8">
        <text>Hydrolysis of terminal non-reducing beta-D-galactose residues in beta-D-galactosides.</text>
        <dbReference type="EC" id="3.2.1.23"/>
    </reaction>
</comment>
<dbReference type="AlphaFoldDB" id="A0A511R0D1"/>
<evidence type="ECO:0000256" key="7">
    <source>
        <dbReference type="ARBA" id="ARBA00023295"/>
    </source>
</evidence>
<dbReference type="SUPFAM" id="SSF52317">
    <property type="entry name" value="Class I glutamine amidotransferase-like"/>
    <property type="match status" value="1"/>
</dbReference>
<dbReference type="Gene3D" id="3.20.20.80">
    <property type="entry name" value="Glycosidases"/>
    <property type="match status" value="1"/>
</dbReference>
<feature type="domain" description="Beta-galactosidase C-terminal" evidence="13">
    <location>
        <begin position="599"/>
        <end position="644"/>
    </location>
</feature>
<feature type="active site" description="Proton donor" evidence="9">
    <location>
        <position position="141"/>
    </location>
</feature>
<protein>
    <recommendedName>
        <fullName evidence="3 8">Beta-galactosidase</fullName>
        <shortName evidence="8">Beta-gal</shortName>
        <ecNumber evidence="3 8">3.2.1.23</ecNumber>
    </recommendedName>
</protein>
<evidence type="ECO:0000313" key="15">
    <source>
        <dbReference type="Proteomes" id="UP000321197"/>
    </source>
</evidence>
<feature type="active site" description="Nucleophile" evidence="9">
    <location>
        <position position="313"/>
    </location>
</feature>
<dbReference type="InterPro" id="IPR017853">
    <property type="entry name" value="GH"/>
</dbReference>
<evidence type="ECO:0000259" key="13">
    <source>
        <dbReference type="Pfam" id="PF08533"/>
    </source>
</evidence>
<gene>
    <name evidence="14" type="ORF">MHY01S_12450</name>
</gene>
<evidence type="ECO:0000256" key="1">
    <source>
        <dbReference type="ARBA" id="ARBA00001412"/>
    </source>
</evidence>
<dbReference type="InterPro" id="IPR013529">
    <property type="entry name" value="Glyco_hydro_42_N"/>
</dbReference>
<evidence type="ECO:0000256" key="3">
    <source>
        <dbReference type="ARBA" id="ARBA00012756"/>
    </source>
</evidence>
<dbReference type="InterPro" id="IPR013739">
    <property type="entry name" value="Beta_galactosidase_C"/>
</dbReference>
<dbReference type="GO" id="GO:0006012">
    <property type="term" value="P:galactose metabolic process"/>
    <property type="evidence" value="ECO:0007669"/>
    <property type="project" value="InterPro"/>
</dbReference>
<dbReference type="CDD" id="cd03143">
    <property type="entry name" value="A4_beta-galactosidase_middle_domain"/>
    <property type="match status" value="1"/>
</dbReference>
<dbReference type="InterPro" id="IPR013738">
    <property type="entry name" value="Beta_galactosidase_Trimer"/>
</dbReference>
<dbReference type="SUPFAM" id="SSF51011">
    <property type="entry name" value="Glycosyl hydrolase domain"/>
    <property type="match status" value="1"/>
</dbReference>
<organism evidence="14 15">
    <name type="scientific">Meiothermus hypogaeus NBRC 106114</name>
    <dbReference type="NCBI Taxonomy" id="1227553"/>
    <lineage>
        <taxon>Bacteria</taxon>
        <taxon>Thermotogati</taxon>
        <taxon>Deinococcota</taxon>
        <taxon>Deinococci</taxon>
        <taxon>Thermales</taxon>
        <taxon>Thermaceae</taxon>
        <taxon>Meiothermus</taxon>
    </lineage>
</organism>
<dbReference type="RefSeq" id="WP_119341129.1">
    <property type="nucleotide sequence ID" value="NZ_BJXL01000031.1"/>
</dbReference>
<evidence type="ECO:0000256" key="2">
    <source>
        <dbReference type="ARBA" id="ARBA00005940"/>
    </source>
</evidence>
<dbReference type="Proteomes" id="UP000321197">
    <property type="component" value="Unassembled WGS sequence"/>
</dbReference>
<comment type="similarity">
    <text evidence="2 8">Belongs to the glycosyl hydrolase 42 family.</text>
</comment>
<dbReference type="GO" id="GO:0046872">
    <property type="term" value="F:metal ion binding"/>
    <property type="evidence" value="ECO:0007669"/>
    <property type="project" value="UniProtKB-KW"/>
</dbReference>
<comment type="caution">
    <text evidence="14">The sequence shown here is derived from an EMBL/GenBank/DDBJ whole genome shotgun (WGS) entry which is preliminary data.</text>
</comment>
<keyword evidence="6" id="KW-0862">Zinc</keyword>
<dbReference type="Gene3D" id="3.40.50.880">
    <property type="match status" value="1"/>
</dbReference>
<accession>A0A511R0D1</accession>
<dbReference type="Pfam" id="PF02449">
    <property type="entry name" value="Glyco_hydro_42"/>
    <property type="match status" value="1"/>
</dbReference>
<dbReference type="PIRSF" id="PIRSF001084">
    <property type="entry name" value="B-galactosidase"/>
    <property type="match status" value="1"/>
</dbReference>
<keyword evidence="4" id="KW-0479">Metal-binding</keyword>
<dbReference type="PANTHER" id="PTHR36447">
    <property type="entry name" value="BETA-GALACTOSIDASE GANA"/>
    <property type="match status" value="1"/>
</dbReference>
<evidence type="ECO:0000256" key="6">
    <source>
        <dbReference type="ARBA" id="ARBA00022833"/>
    </source>
</evidence>